<dbReference type="OrthoDB" id="416786at2759"/>
<dbReference type="Gene3D" id="3.40.50.980">
    <property type="match status" value="2"/>
</dbReference>
<keyword evidence="1" id="KW-0596">Phosphopantetheine</keyword>
<dbReference type="SUPFAM" id="SSF47336">
    <property type="entry name" value="ACP-like"/>
    <property type="match status" value="1"/>
</dbReference>
<dbReference type="Gene3D" id="3.30.300.30">
    <property type="match status" value="1"/>
</dbReference>
<feature type="domain" description="Carrier" evidence="5">
    <location>
        <begin position="982"/>
        <end position="1058"/>
    </location>
</feature>
<dbReference type="CDD" id="cd05918">
    <property type="entry name" value="A_NRPS_SidN3_like"/>
    <property type="match status" value="1"/>
</dbReference>
<protein>
    <recommendedName>
        <fullName evidence="5">Carrier domain-containing protein</fullName>
    </recommendedName>
</protein>
<dbReference type="Gene3D" id="1.10.1200.10">
    <property type="entry name" value="ACP-like"/>
    <property type="match status" value="1"/>
</dbReference>
<dbReference type="Gene3D" id="3.30.559.30">
    <property type="entry name" value="Nonribosomal peptide synthetase, condensation domain"/>
    <property type="match status" value="2"/>
</dbReference>
<evidence type="ECO:0000256" key="4">
    <source>
        <dbReference type="ARBA" id="ARBA00029454"/>
    </source>
</evidence>
<evidence type="ECO:0000256" key="2">
    <source>
        <dbReference type="ARBA" id="ARBA00022553"/>
    </source>
</evidence>
<dbReference type="InterPro" id="IPR023213">
    <property type="entry name" value="CAT-like_dom_sf"/>
</dbReference>
<dbReference type="PANTHER" id="PTHR45527:SF3">
    <property type="entry name" value="SIDEROPHORE SYNTHETASE (EUROFUNG)"/>
    <property type="match status" value="1"/>
</dbReference>
<organism evidence="6 7">
    <name type="scientific">Monosporascus ibericus</name>
    <dbReference type="NCBI Taxonomy" id="155417"/>
    <lineage>
        <taxon>Eukaryota</taxon>
        <taxon>Fungi</taxon>
        <taxon>Dikarya</taxon>
        <taxon>Ascomycota</taxon>
        <taxon>Pezizomycotina</taxon>
        <taxon>Sordariomycetes</taxon>
        <taxon>Xylariomycetidae</taxon>
        <taxon>Xylariales</taxon>
        <taxon>Xylariales incertae sedis</taxon>
        <taxon>Monosporascus</taxon>
    </lineage>
</organism>
<accession>A0A4Q4TXD7</accession>
<evidence type="ECO:0000256" key="1">
    <source>
        <dbReference type="ARBA" id="ARBA00022450"/>
    </source>
</evidence>
<proteinExistence type="inferred from homology"/>
<sequence length="1499" mass="163600">MASVESKIIAVTGGASGIGAATCRLLAQRGASVICIGDISTKGFDDITESIKEISPSTRVQCTMLNVASSTEVEQWMATIISTYGNLHGAANIAGIAQGAGLRQAPAILEETDEAWAEIMKVNLDGVFYCTRAEVRAMKDLPVGDRSIVNVASVAALYHVPDVFAYGTSKGACAYFTTCVAADTFPLGIRANSVSPGVTNTPLLPQFQPNKKCIEEIEESYKNDRLSLIEPEDVARTIPCVSTVLRVAWGLVLRAYTGQDSVCFGDVTTAPGDTDAIGRPKYVGVCRIEFSDTAMISKILQTTQAAGVEKLAIPQVPLSDVTRSTRMSGVPLFNTCMSFPRKERQKSENTTITIEKVEHDYDDQYDIAVRYKVEDNGMRITLNYQTSLLLEKQATSVANTLERAVSGLIGNDDEIGQIHLLSDPDKSRIYLRNRDPPLRAPYCVDTLIHERCLSQPTAPAVCAWDGEFSYGELKDLSSAIAQHLAALGVGPEVFVPLCFEKSRWSTVAMLGVTKAGGAFVLLDPSHPVARLRSICQSVSARLIVASAQYAQLAAGLVATVVEIGDGEADWLADKDTQTHSSATPGNALYAVFTSGSTGTPKGVVSEHASFHAAVFPYTQAVDLDQESRVFQFSSYAFDVTIFDTFMTLISGGCVCVPSNSDRWGDVANAIQHFRATHSSLTPTVARILDPEALPTLRTLVLGGERLATTDIAKWVDHVRVVNLYGASECSIISIQSMTGNASNFRTTDHATGSACWIVDPNNHERLLPIGAIGELVIEGSIVGRGYINSPEKTATTFIQPPGWLCQFRGSTYRSAVYKSGDLAQYAADGALRFIGRKDTQVKLRGQRIELGEVEHHVRLAFPSARDVVAEVVTTLDPSRPPMLVAYVRSGNEADPESRDRKAVSSQMLAEPTDWFLSQVPIAHSQLQQSLPSYMVPAVFVPLATLPLTSTDKTNRKLLRELVAVLSRDELERYQPPTGTNRAPLSAMEKLLQQYFARVLKLPVEQVRADDHFFHRGGDSLTAMKLVAMARKDKHKLTVQDVFNRPRLSALACVVRSGTGDDEEEAPPEPFSLVNKQRDVVKAAAQQCHLPVRSIEDIYPCTPLQRGFMSETMRDSRAFVADLALSLPPHIDLQRLQAAWTAVANANPILRTRFVLSASHGLLQVVVREDIRWSVSKNSGIRSFVVGVGKPLVQLVLCYHQEGSQDKIQLFLMIHHAVYDGWTLPLIFAEVEAAYHGSALVPHPVSPFIRYLQSIPDGEGYWNSLMGNLQTPIFPTLPSKTYQPSPNAIMNNAITSPGPSAREFTPNTYVRLAWAITQAQHQRTSDVFFGTVVSGRNAPVAGIESMTVPTVATIPCRVTLDPQSPVRSALHKIQDDTITGIPFEQLGLPNIRRLGEHGALACSFQTLVAMQPVVTSNTFLWLEQPESAIDYRADATYAINLICGLEGDELKATALYDFNVVEQDEMRRMLTGFGHVLQALHKSPESLVRDILIAPKQFLV</sequence>
<dbReference type="Gene3D" id="3.30.559.10">
    <property type="entry name" value="Chloramphenicol acetyltransferase-like domain"/>
    <property type="match status" value="1"/>
</dbReference>
<dbReference type="EMBL" id="QJNU01000010">
    <property type="protein sequence ID" value="RYP10947.1"/>
    <property type="molecule type" value="Genomic_DNA"/>
</dbReference>
<dbReference type="Gene3D" id="3.40.50.720">
    <property type="entry name" value="NAD(P)-binding Rossmann-like Domain"/>
    <property type="match status" value="1"/>
</dbReference>
<dbReference type="FunFam" id="3.30.300.30:FF:000015">
    <property type="entry name" value="Nonribosomal peptide synthase SidD"/>
    <property type="match status" value="1"/>
</dbReference>
<dbReference type="GO" id="GO:0044550">
    <property type="term" value="P:secondary metabolite biosynthetic process"/>
    <property type="evidence" value="ECO:0007669"/>
    <property type="project" value="TreeGrafter"/>
</dbReference>
<dbReference type="SUPFAM" id="SSF52777">
    <property type="entry name" value="CoA-dependent acyltransferases"/>
    <property type="match status" value="3"/>
</dbReference>
<dbReference type="SUPFAM" id="SSF56801">
    <property type="entry name" value="Acetyl-CoA synthetase-like"/>
    <property type="match status" value="1"/>
</dbReference>
<comment type="similarity">
    <text evidence="4">Belongs to the NRP synthetase family.</text>
</comment>
<dbReference type="STRING" id="155417.A0A4Q4TXD7"/>
<dbReference type="NCBIfam" id="TIGR01733">
    <property type="entry name" value="AA-adenyl-dom"/>
    <property type="match status" value="1"/>
</dbReference>
<dbReference type="Gene3D" id="2.30.38.10">
    <property type="entry name" value="Luciferase, Domain 3"/>
    <property type="match status" value="1"/>
</dbReference>
<reference evidence="6 7" key="1">
    <citation type="submission" date="2018-06" db="EMBL/GenBank/DDBJ databases">
        <title>Complete Genomes of Monosporascus.</title>
        <authorList>
            <person name="Robinson A.J."/>
            <person name="Natvig D.O."/>
        </authorList>
    </citation>
    <scope>NUCLEOTIDE SEQUENCE [LARGE SCALE GENOMIC DNA]</scope>
    <source>
        <strain evidence="6 7">CBS 110550</strain>
    </source>
</reference>
<dbReference type="FunFam" id="1.10.1200.10:FF:000005">
    <property type="entry name" value="Nonribosomal peptide synthetase 1"/>
    <property type="match status" value="1"/>
</dbReference>
<dbReference type="PROSITE" id="PS50075">
    <property type="entry name" value="CARRIER"/>
    <property type="match status" value="1"/>
</dbReference>
<dbReference type="SUPFAM" id="SSF51735">
    <property type="entry name" value="NAD(P)-binding Rossmann-fold domains"/>
    <property type="match status" value="1"/>
</dbReference>
<evidence type="ECO:0000256" key="3">
    <source>
        <dbReference type="ARBA" id="ARBA00022598"/>
    </source>
</evidence>
<evidence type="ECO:0000313" key="7">
    <source>
        <dbReference type="Proteomes" id="UP000293360"/>
    </source>
</evidence>
<name>A0A4Q4TXD7_9PEZI</name>
<dbReference type="GO" id="GO:0005737">
    <property type="term" value="C:cytoplasm"/>
    <property type="evidence" value="ECO:0007669"/>
    <property type="project" value="TreeGrafter"/>
</dbReference>
<dbReference type="GO" id="GO:0043041">
    <property type="term" value="P:amino acid activation for nonribosomal peptide biosynthetic process"/>
    <property type="evidence" value="ECO:0007669"/>
    <property type="project" value="TreeGrafter"/>
</dbReference>
<keyword evidence="2" id="KW-0597">Phosphoprotein</keyword>
<gene>
    <name evidence="6" type="ORF">DL764_000383</name>
</gene>
<comment type="caution">
    <text evidence="6">The sequence shown here is derived from an EMBL/GenBank/DDBJ whole genome shotgun (WGS) entry which is preliminary data.</text>
</comment>
<keyword evidence="7" id="KW-1185">Reference proteome</keyword>
<dbReference type="InterPro" id="IPR010071">
    <property type="entry name" value="AA_adenyl_dom"/>
</dbReference>
<dbReference type="GO" id="GO:0031177">
    <property type="term" value="F:phosphopantetheine binding"/>
    <property type="evidence" value="ECO:0007669"/>
    <property type="project" value="TreeGrafter"/>
</dbReference>
<dbReference type="InterPro" id="IPR036736">
    <property type="entry name" value="ACP-like_sf"/>
</dbReference>
<dbReference type="Pfam" id="PF00668">
    <property type="entry name" value="Condensation"/>
    <property type="match status" value="2"/>
</dbReference>
<dbReference type="PRINTS" id="PR00081">
    <property type="entry name" value="GDHRDH"/>
</dbReference>
<dbReference type="InterPro" id="IPR000873">
    <property type="entry name" value="AMP-dep_synth/lig_dom"/>
</dbReference>
<dbReference type="InterPro" id="IPR002347">
    <property type="entry name" value="SDR_fam"/>
</dbReference>
<dbReference type="CDD" id="cd19545">
    <property type="entry name" value="FUM14_C_NRPS-like"/>
    <property type="match status" value="1"/>
</dbReference>
<dbReference type="Proteomes" id="UP000293360">
    <property type="component" value="Unassembled WGS sequence"/>
</dbReference>
<dbReference type="CDD" id="cd05233">
    <property type="entry name" value="SDR_c"/>
    <property type="match status" value="1"/>
</dbReference>
<dbReference type="Pfam" id="PF00106">
    <property type="entry name" value="adh_short"/>
    <property type="match status" value="1"/>
</dbReference>
<evidence type="ECO:0000259" key="5">
    <source>
        <dbReference type="PROSITE" id="PS50075"/>
    </source>
</evidence>
<dbReference type="InterPro" id="IPR036291">
    <property type="entry name" value="NAD(P)-bd_dom_sf"/>
</dbReference>
<dbReference type="InterPro" id="IPR009081">
    <property type="entry name" value="PP-bd_ACP"/>
</dbReference>
<dbReference type="GO" id="GO:0016874">
    <property type="term" value="F:ligase activity"/>
    <property type="evidence" value="ECO:0007669"/>
    <property type="project" value="UniProtKB-KW"/>
</dbReference>
<evidence type="ECO:0000313" key="6">
    <source>
        <dbReference type="EMBL" id="RYP10947.1"/>
    </source>
</evidence>
<dbReference type="InterPro" id="IPR045851">
    <property type="entry name" value="AMP-bd_C_sf"/>
</dbReference>
<dbReference type="Pfam" id="PF00550">
    <property type="entry name" value="PP-binding"/>
    <property type="match status" value="1"/>
</dbReference>
<dbReference type="Pfam" id="PF00501">
    <property type="entry name" value="AMP-binding"/>
    <property type="match status" value="1"/>
</dbReference>
<dbReference type="PANTHER" id="PTHR45527">
    <property type="entry name" value="NONRIBOSOMAL PEPTIDE SYNTHETASE"/>
    <property type="match status" value="1"/>
</dbReference>
<keyword evidence="3" id="KW-0436">Ligase</keyword>
<dbReference type="FunFam" id="3.40.50.12780:FF:000014">
    <property type="entry name" value="Nonribosomal peptide synthetase 1"/>
    <property type="match status" value="1"/>
</dbReference>
<dbReference type="InterPro" id="IPR001242">
    <property type="entry name" value="Condensation_dom"/>
</dbReference>